<protein>
    <submittedName>
        <fullName evidence="1">Uncharacterized protein</fullName>
    </submittedName>
</protein>
<proteinExistence type="predicted"/>
<dbReference type="Proteomes" id="UP000704068">
    <property type="component" value="Unassembled WGS sequence"/>
</dbReference>
<accession>A0A929RXD0</accession>
<comment type="caution">
    <text evidence="1">The sequence shown here is derived from an EMBL/GenBank/DDBJ whole genome shotgun (WGS) entry which is preliminary data.</text>
</comment>
<gene>
    <name evidence="1" type="ORF">HXK21_08555</name>
</gene>
<organism evidence="1 2">
    <name type="scientific">Alloprevotella tannerae</name>
    <dbReference type="NCBI Taxonomy" id="76122"/>
    <lineage>
        <taxon>Bacteria</taxon>
        <taxon>Pseudomonadati</taxon>
        <taxon>Bacteroidota</taxon>
        <taxon>Bacteroidia</taxon>
        <taxon>Bacteroidales</taxon>
        <taxon>Prevotellaceae</taxon>
        <taxon>Alloprevotella</taxon>
    </lineage>
</organism>
<evidence type="ECO:0000313" key="1">
    <source>
        <dbReference type="EMBL" id="MBF0971073.1"/>
    </source>
</evidence>
<sequence length="146" mass="16440">MRVFIILLLLLIISHSIKAQQPFKGKFYSKSNHITLLLDLYESSIEVPEYSFLGKMNGYMKGDSSSDLYGVWLIVTHKVQANKATLRFVNDIGADTQEVEFTINSDGTYSYKALGKNFIKKAIGRRLESIPALLKFELIGDSTSKP</sequence>
<reference evidence="1" key="1">
    <citation type="submission" date="2020-04" db="EMBL/GenBank/DDBJ databases">
        <title>Deep metagenomics examines the oral microbiome during advanced dental caries in children, revealing novel taxa and co-occurrences with host molecules.</title>
        <authorList>
            <person name="Baker J.L."/>
            <person name="Morton J.T."/>
            <person name="Dinis M."/>
            <person name="Alvarez R."/>
            <person name="Tran N.C."/>
            <person name="Knight R."/>
            <person name="Edlund A."/>
        </authorList>
    </citation>
    <scope>NUCLEOTIDE SEQUENCE</scope>
    <source>
        <strain evidence="1">JCVI_34_bin.1</strain>
    </source>
</reference>
<dbReference type="EMBL" id="JABZGR010000037">
    <property type="protein sequence ID" value="MBF0971073.1"/>
    <property type="molecule type" value="Genomic_DNA"/>
</dbReference>
<evidence type="ECO:0000313" key="2">
    <source>
        <dbReference type="Proteomes" id="UP000704068"/>
    </source>
</evidence>
<dbReference type="AlphaFoldDB" id="A0A929RXD0"/>
<name>A0A929RXD0_9BACT</name>
<dbReference type="RefSeq" id="WP_296089886.1">
    <property type="nucleotide sequence ID" value="NZ_CAUOSC010000029.1"/>
</dbReference>